<feature type="domain" description="Putative Flp pilus-assembly TadG-like N-terminal" evidence="3">
    <location>
        <begin position="16"/>
        <end position="58"/>
    </location>
</feature>
<keyword evidence="5" id="KW-1185">Reference proteome</keyword>
<accession>A0ABS6WLS3</accession>
<name>A0ABS6WLS3_9HYPH</name>
<reference evidence="4" key="1">
    <citation type="submission" date="2021-07" db="EMBL/GenBank/DDBJ databases">
        <title>Pseudohoeflea marina sp. nov. a polyhydroxyalcanoate-producing bacterium.</title>
        <authorList>
            <person name="Zheng W."/>
            <person name="Yu S."/>
            <person name="Huang Y."/>
        </authorList>
    </citation>
    <scope>NUCLEOTIDE SEQUENCE</scope>
    <source>
        <strain evidence="4">DP4N28-3</strain>
    </source>
</reference>
<keyword evidence="1" id="KW-0812">Transmembrane</keyword>
<evidence type="ECO:0000256" key="1">
    <source>
        <dbReference type="SAM" id="Phobius"/>
    </source>
</evidence>
<evidence type="ECO:0000259" key="2">
    <source>
        <dbReference type="Pfam" id="PF09977"/>
    </source>
</evidence>
<feature type="domain" description="DUF2134" evidence="2">
    <location>
        <begin position="61"/>
        <end position="167"/>
    </location>
</feature>
<gene>
    <name evidence="4" type="ORF">KY465_06435</name>
</gene>
<comment type="caution">
    <text evidence="4">The sequence shown here is derived from an EMBL/GenBank/DDBJ whole genome shotgun (WGS) entry which is preliminary data.</text>
</comment>
<dbReference type="InterPro" id="IPR018705">
    <property type="entry name" value="DUF2134_membrane"/>
</dbReference>
<keyword evidence="1" id="KW-0472">Membrane</keyword>
<proteinExistence type="predicted"/>
<dbReference type="Proteomes" id="UP001430804">
    <property type="component" value="Unassembled WGS sequence"/>
</dbReference>
<organism evidence="4 5">
    <name type="scientific">Pseudohoeflea coraliihabitans</name>
    <dbReference type="NCBI Taxonomy" id="2860393"/>
    <lineage>
        <taxon>Bacteria</taxon>
        <taxon>Pseudomonadati</taxon>
        <taxon>Pseudomonadota</taxon>
        <taxon>Alphaproteobacteria</taxon>
        <taxon>Hyphomicrobiales</taxon>
        <taxon>Rhizobiaceae</taxon>
        <taxon>Pseudohoeflea</taxon>
    </lineage>
</organism>
<dbReference type="RefSeq" id="WP_219200876.1">
    <property type="nucleotide sequence ID" value="NZ_JAHWQX010000002.1"/>
</dbReference>
<evidence type="ECO:0000259" key="3">
    <source>
        <dbReference type="Pfam" id="PF13400"/>
    </source>
</evidence>
<dbReference type="Pfam" id="PF13400">
    <property type="entry name" value="Tad"/>
    <property type="match status" value="1"/>
</dbReference>
<dbReference type="EMBL" id="JAHWQX010000002">
    <property type="protein sequence ID" value="MBW3096911.1"/>
    <property type="molecule type" value="Genomic_DNA"/>
</dbReference>
<evidence type="ECO:0008006" key="6">
    <source>
        <dbReference type="Google" id="ProtNLM"/>
    </source>
</evidence>
<dbReference type="InterPro" id="IPR028087">
    <property type="entry name" value="Tad_N"/>
</dbReference>
<dbReference type="Pfam" id="PF09977">
    <property type="entry name" value="Tad_C"/>
    <property type="match status" value="1"/>
</dbReference>
<protein>
    <recommendedName>
        <fullName evidence="6">DUF2134 domain-containing protein</fullName>
    </recommendedName>
</protein>
<evidence type="ECO:0000313" key="4">
    <source>
        <dbReference type="EMBL" id="MBW3096911.1"/>
    </source>
</evidence>
<feature type="transmembrane region" description="Helical" evidence="1">
    <location>
        <begin position="20"/>
        <end position="42"/>
    </location>
</feature>
<keyword evidence="1" id="KW-1133">Transmembrane helix</keyword>
<sequence length="573" mass="59591">MTSKQIRKRFLRDDAGNIAISSAVSLVFVIGAMALGVDYGAITLQNRELQAMVDTAAIQSAGQIDDAVAALQHYQQLNGTNYAIATSDGYVMPDGAPIAPADAAEIGTILTIEEGRYRADERLAIGDRFTPDSDTPDAVRITARQDADLYFGRMFMQPFAFEVSGTAAASKEASYWIGSRLASLNGGVLNAVLSGLLGTEVSLSLADYEALIDTDIDLLSFSRLMASDIGLTAATFDDLLASDVTLPQLLSAMRQTRGVPIRTANALYVLETALGDLDTEICLGDLLNLEAIGSQDIDTEQSLAIYADAMRLISAAAALSGGARQVELTLPTTLPGLAEVDVSLAIGEPANNSPVVAAGSAPVRTSQLRLLIEARTSGVLSVLGTSLHVPIYVEAAQAKAQLAAIRCAGVGDNAHVDLSVTPGLAEIAIGSIDRSKLDDFTAPLVVSKAEIVTTPVARINAIADVEIANTHSTKVSFSPADIRDRRIKTVSTSTIASSLTGSLLSSLDLEADVLGISVMTPQALLALVGGKLDSAAAPLDVVLYNTLLTLGVRVGAADVSVTGVHCGAPTLVQ</sequence>
<evidence type="ECO:0000313" key="5">
    <source>
        <dbReference type="Proteomes" id="UP001430804"/>
    </source>
</evidence>